<sequence length="99" mass="11633">MKVLPKLLSFEWDSGNINKNFAKHLISSEVSEEPFGDHNLLTFPDPNHSKSEDRYHLIGQTKLNDILFITYTLRKDKIRIISARVANKNERRFYENQTV</sequence>
<dbReference type="InterPro" id="IPR038573">
    <property type="entry name" value="BrnT_sf"/>
</dbReference>
<dbReference type="Gene3D" id="3.10.450.530">
    <property type="entry name" value="Ribonuclease toxin, BrnT, of type II toxin-antitoxin system"/>
    <property type="match status" value="1"/>
</dbReference>
<comment type="caution">
    <text evidence="1">The sequence shown here is derived from an EMBL/GenBank/DDBJ whole genome shotgun (WGS) entry which is preliminary data.</text>
</comment>
<name>A0A2H0WYS0_9BACT</name>
<accession>A0A2H0WYS0</accession>
<dbReference type="InterPro" id="IPR007460">
    <property type="entry name" value="BrnT_toxin"/>
</dbReference>
<evidence type="ECO:0000313" key="2">
    <source>
        <dbReference type="Proteomes" id="UP000229574"/>
    </source>
</evidence>
<organism evidence="1 2">
    <name type="scientific">Candidatus Collierbacteria bacterium CG09_land_8_20_14_0_10_46_12</name>
    <dbReference type="NCBI Taxonomy" id="1974533"/>
    <lineage>
        <taxon>Bacteria</taxon>
        <taxon>Candidatus Collieribacteriota</taxon>
    </lineage>
</organism>
<dbReference type="EMBL" id="PEYY01000100">
    <property type="protein sequence ID" value="PIS17826.1"/>
    <property type="molecule type" value="Genomic_DNA"/>
</dbReference>
<proteinExistence type="predicted"/>
<evidence type="ECO:0008006" key="3">
    <source>
        <dbReference type="Google" id="ProtNLM"/>
    </source>
</evidence>
<reference evidence="2" key="1">
    <citation type="submission" date="2017-09" db="EMBL/GenBank/DDBJ databases">
        <title>Depth-based differentiation of microbial function through sediment-hosted aquifers and enrichment of novel symbionts in the deep terrestrial subsurface.</title>
        <authorList>
            <person name="Probst A.J."/>
            <person name="Ladd B."/>
            <person name="Jarett J.K."/>
            <person name="Geller-Mcgrath D.E."/>
            <person name="Sieber C.M.K."/>
            <person name="Emerson J.B."/>
            <person name="Anantharaman K."/>
            <person name="Thomas B.C."/>
            <person name="Malmstrom R."/>
            <person name="Stieglmeier M."/>
            <person name="Klingl A."/>
            <person name="Woyke T."/>
            <person name="Ryan C.M."/>
            <person name="Banfield J.F."/>
        </authorList>
    </citation>
    <scope>NUCLEOTIDE SEQUENCE [LARGE SCALE GENOMIC DNA]</scope>
</reference>
<dbReference type="Proteomes" id="UP000229574">
    <property type="component" value="Unassembled WGS sequence"/>
</dbReference>
<protein>
    <recommendedName>
        <fullName evidence="3">BrnT family toxin</fullName>
    </recommendedName>
</protein>
<dbReference type="Pfam" id="PF04365">
    <property type="entry name" value="BrnT_toxin"/>
    <property type="match status" value="1"/>
</dbReference>
<gene>
    <name evidence="1" type="ORF">COT54_02535</name>
</gene>
<evidence type="ECO:0000313" key="1">
    <source>
        <dbReference type="EMBL" id="PIS17826.1"/>
    </source>
</evidence>
<dbReference type="AlphaFoldDB" id="A0A2H0WYS0"/>